<evidence type="ECO:0000256" key="1">
    <source>
        <dbReference type="ARBA" id="ARBA00010128"/>
    </source>
</evidence>
<dbReference type="PROSITE" id="PS50404">
    <property type="entry name" value="GST_NTER"/>
    <property type="match status" value="1"/>
</dbReference>
<dbReference type="Pfam" id="PF00043">
    <property type="entry name" value="GST_C"/>
    <property type="match status" value="1"/>
</dbReference>
<evidence type="ECO:0000313" key="8">
    <source>
        <dbReference type="EMBL" id="TFK45770.1"/>
    </source>
</evidence>
<evidence type="ECO:0000259" key="7">
    <source>
        <dbReference type="PROSITE" id="PS50405"/>
    </source>
</evidence>
<evidence type="ECO:0000256" key="5">
    <source>
        <dbReference type="ARBA" id="ARBA00053259"/>
    </source>
</evidence>
<comment type="catalytic activity">
    <reaction evidence="4">
        <text>RX + glutathione = an S-substituted glutathione + a halide anion + H(+)</text>
        <dbReference type="Rhea" id="RHEA:16437"/>
        <dbReference type="ChEBI" id="CHEBI:15378"/>
        <dbReference type="ChEBI" id="CHEBI:16042"/>
        <dbReference type="ChEBI" id="CHEBI:17792"/>
        <dbReference type="ChEBI" id="CHEBI:57925"/>
        <dbReference type="ChEBI" id="CHEBI:90779"/>
        <dbReference type="EC" id="2.5.1.18"/>
    </reaction>
</comment>
<evidence type="ECO:0000259" key="6">
    <source>
        <dbReference type="PROSITE" id="PS50404"/>
    </source>
</evidence>
<dbReference type="InterPro" id="IPR010987">
    <property type="entry name" value="Glutathione-S-Trfase_C-like"/>
</dbReference>
<dbReference type="CDD" id="cd03053">
    <property type="entry name" value="GST_N_Phi"/>
    <property type="match status" value="1"/>
</dbReference>
<dbReference type="SUPFAM" id="SSF52833">
    <property type="entry name" value="Thioredoxin-like"/>
    <property type="match status" value="1"/>
</dbReference>
<evidence type="ECO:0000256" key="2">
    <source>
        <dbReference type="ARBA" id="ARBA00012452"/>
    </source>
</evidence>
<dbReference type="GO" id="GO:0005737">
    <property type="term" value="C:cytoplasm"/>
    <property type="evidence" value="ECO:0007669"/>
    <property type="project" value="TreeGrafter"/>
</dbReference>
<proteinExistence type="inferred from homology"/>
<dbReference type="FunFam" id="1.20.1050.10:FF:000004">
    <property type="entry name" value="Glutathione S-transferase F2"/>
    <property type="match status" value="1"/>
</dbReference>
<dbReference type="GO" id="GO:0043295">
    <property type="term" value="F:glutathione binding"/>
    <property type="evidence" value="ECO:0007669"/>
    <property type="project" value="TreeGrafter"/>
</dbReference>
<dbReference type="InterPro" id="IPR036249">
    <property type="entry name" value="Thioredoxin-like_sf"/>
</dbReference>
<dbReference type="InterPro" id="IPR004046">
    <property type="entry name" value="GST_C"/>
</dbReference>
<dbReference type="CDD" id="cd03187">
    <property type="entry name" value="GST_C_Phi"/>
    <property type="match status" value="1"/>
</dbReference>
<name>A0A5C3MKI1_9AGAM</name>
<dbReference type="OrthoDB" id="249703at2759"/>
<gene>
    <name evidence="8" type="ORF">OE88DRAFT_1639456</name>
</gene>
<dbReference type="InterPro" id="IPR034347">
    <property type="entry name" value="GST_Phi_C"/>
</dbReference>
<dbReference type="PROSITE" id="PS50405">
    <property type="entry name" value="GST_CTER"/>
    <property type="match status" value="1"/>
</dbReference>
<evidence type="ECO:0000256" key="4">
    <source>
        <dbReference type="ARBA" id="ARBA00047960"/>
    </source>
</evidence>
<dbReference type="FunFam" id="3.40.30.10:FF:000039">
    <property type="entry name" value="Glutathione S-transferase domain"/>
    <property type="match status" value="1"/>
</dbReference>
<dbReference type="SFLD" id="SFLDG00358">
    <property type="entry name" value="Main_(cytGST)"/>
    <property type="match status" value="1"/>
</dbReference>
<reference evidence="8 9" key="1">
    <citation type="journal article" date="2019" name="Nat. Ecol. Evol.">
        <title>Megaphylogeny resolves global patterns of mushroom evolution.</title>
        <authorList>
            <person name="Varga T."/>
            <person name="Krizsan K."/>
            <person name="Foldi C."/>
            <person name="Dima B."/>
            <person name="Sanchez-Garcia M."/>
            <person name="Sanchez-Ramirez S."/>
            <person name="Szollosi G.J."/>
            <person name="Szarkandi J.G."/>
            <person name="Papp V."/>
            <person name="Albert L."/>
            <person name="Andreopoulos W."/>
            <person name="Angelini C."/>
            <person name="Antonin V."/>
            <person name="Barry K.W."/>
            <person name="Bougher N.L."/>
            <person name="Buchanan P."/>
            <person name="Buyck B."/>
            <person name="Bense V."/>
            <person name="Catcheside P."/>
            <person name="Chovatia M."/>
            <person name="Cooper J."/>
            <person name="Damon W."/>
            <person name="Desjardin D."/>
            <person name="Finy P."/>
            <person name="Geml J."/>
            <person name="Haridas S."/>
            <person name="Hughes K."/>
            <person name="Justo A."/>
            <person name="Karasinski D."/>
            <person name="Kautmanova I."/>
            <person name="Kiss B."/>
            <person name="Kocsube S."/>
            <person name="Kotiranta H."/>
            <person name="LaButti K.M."/>
            <person name="Lechner B.E."/>
            <person name="Liimatainen K."/>
            <person name="Lipzen A."/>
            <person name="Lukacs Z."/>
            <person name="Mihaltcheva S."/>
            <person name="Morgado L.N."/>
            <person name="Niskanen T."/>
            <person name="Noordeloos M.E."/>
            <person name="Ohm R.A."/>
            <person name="Ortiz-Santana B."/>
            <person name="Ovrebo C."/>
            <person name="Racz N."/>
            <person name="Riley R."/>
            <person name="Savchenko A."/>
            <person name="Shiryaev A."/>
            <person name="Soop K."/>
            <person name="Spirin V."/>
            <person name="Szebenyi C."/>
            <person name="Tomsovsky M."/>
            <person name="Tulloss R.E."/>
            <person name="Uehling J."/>
            <person name="Grigoriev I.V."/>
            <person name="Vagvolgyi C."/>
            <person name="Papp T."/>
            <person name="Martin F.M."/>
            <person name="Miettinen O."/>
            <person name="Hibbett D.S."/>
            <person name="Nagy L.G."/>
        </authorList>
    </citation>
    <scope>NUCLEOTIDE SEQUENCE [LARGE SCALE GENOMIC DNA]</scope>
    <source>
        <strain evidence="8 9">OMC1185</strain>
    </source>
</reference>
<dbReference type="GO" id="GO:0004364">
    <property type="term" value="F:glutathione transferase activity"/>
    <property type="evidence" value="ECO:0007669"/>
    <property type="project" value="UniProtKB-EC"/>
</dbReference>
<dbReference type="PANTHER" id="PTHR43900">
    <property type="entry name" value="GLUTATHIONE S-TRANSFERASE RHO"/>
    <property type="match status" value="1"/>
</dbReference>
<organism evidence="8 9">
    <name type="scientific">Heliocybe sulcata</name>
    <dbReference type="NCBI Taxonomy" id="5364"/>
    <lineage>
        <taxon>Eukaryota</taxon>
        <taxon>Fungi</taxon>
        <taxon>Dikarya</taxon>
        <taxon>Basidiomycota</taxon>
        <taxon>Agaricomycotina</taxon>
        <taxon>Agaricomycetes</taxon>
        <taxon>Gloeophyllales</taxon>
        <taxon>Gloeophyllaceae</taxon>
        <taxon>Heliocybe</taxon>
    </lineage>
</organism>
<dbReference type="GO" id="GO:0009636">
    <property type="term" value="P:response to toxic substance"/>
    <property type="evidence" value="ECO:0007669"/>
    <property type="project" value="UniProtKB-ARBA"/>
</dbReference>
<dbReference type="AlphaFoldDB" id="A0A5C3MKI1"/>
<evidence type="ECO:0000313" key="9">
    <source>
        <dbReference type="Proteomes" id="UP000305948"/>
    </source>
</evidence>
<evidence type="ECO:0000256" key="3">
    <source>
        <dbReference type="ARBA" id="ARBA00022679"/>
    </source>
</evidence>
<keyword evidence="9" id="KW-1185">Reference proteome</keyword>
<dbReference type="Proteomes" id="UP000305948">
    <property type="component" value="Unassembled WGS sequence"/>
</dbReference>
<dbReference type="Gene3D" id="1.20.1050.10">
    <property type="match status" value="1"/>
</dbReference>
<dbReference type="InterPro" id="IPR004045">
    <property type="entry name" value="Glutathione_S-Trfase_N"/>
</dbReference>
<dbReference type="EC" id="2.5.1.18" evidence="2"/>
<dbReference type="SFLD" id="SFLDG01154">
    <property type="entry name" value="Main.5:_Phi-like"/>
    <property type="match status" value="1"/>
</dbReference>
<sequence>MVLQLVGNPYSTCTRRVAVVCKELNIPYELTVIDLSKGEQKSPEFLAKQPFGQIPYIDDDGFVLFESRAIARYLATKAGSALIPKDLKAQAKFEQAASIELSNFDAFASAIAAEKVFKLLRGGKTDDARVQEYAAALDGKLDAYDKILSTQKYLAGDELTLADLFHLSYGAMLAPCGFSFLEDGKRPNVARWWKDISSRPSWQAVKDKA</sequence>
<dbReference type="InterPro" id="IPR036282">
    <property type="entry name" value="Glutathione-S-Trfase_C_sf"/>
</dbReference>
<dbReference type="PANTHER" id="PTHR43900:SF3">
    <property type="entry name" value="GLUTATHIONE S-TRANSFERASE RHO"/>
    <property type="match status" value="1"/>
</dbReference>
<comment type="similarity">
    <text evidence="1">Belongs to the GST superfamily. Phi family.</text>
</comment>
<dbReference type="SFLD" id="SFLDS00019">
    <property type="entry name" value="Glutathione_Transferase_(cytos"/>
    <property type="match status" value="1"/>
</dbReference>
<comment type="function">
    <text evidence="5">May be involved in the conjugation of reduced glutathione to a wide number of exogenous and endogenous hydrophobic electrophiles and have a detoxification role against certain herbicides.</text>
</comment>
<dbReference type="EMBL" id="ML213537">
    <property type="protein sequence ID" value="TFK45770.1"/>
    <property type="molecule type" value="Genomic_DNA"/>
</dbReference>
<feature type="domain" description="GST C-terminal" evidence="7">
    <location>
        <begin position="86"/>
        <end position="209"/>
    </location>
</feature>
<dbReference type="Pfam" id="PF02798">
    <property type="entry name" value="GST_N"/>
    <property type="match status" value="1"/>
</dbReference>
<dbReference type="InterPro" id="IPR040079">
    <property type="entry name" value="Glutathione_S-Trfase"/>
</dbReference>
<feature type="domain" description="GST N-terminal" evidence="6">
    <location>
        <begin position="1"/>
        <end position="82"/>
    </location>
</feature>
<dbReference type="STRING" id="5364.A0A5C3MKI1"/>
<dbReference type="SUPFAM" id="SSF47616">
    <property type="entry name" value="GST C-terminal domain-like"/>
    <property type="match status" value="1"/>
</dbReference>
<keyword evidence="3 8" id="KW-0808">Transferase</keyword>
<dbReference type="GO" id="GO:0006749">
    <property type="term" value="P:glutathione metabolic process"/>
    <property type="evidence" value="ECO:0007669"/>
    <property type="project" value="TreeGrafter"/>
</dbReference>
<protein>
    <recommendedName>
        <fullName evidence="2">glutathione transferase</fullName>
        <ecNumber evidence="2">2.5.1.18</ecNumber>
    </recommendedName>
</protein>
<accession>A0A5C3MKI1</accession>
<dbReference type="Gene3D" id="3.40.30.10">
    <property type="entry name" value="Glutaredoxin"/>
    <property type="match status" value="1"/>
</dbReference>